<dbReference type="EC" id="2.5.1.54" evidence="3"/>
<evidence type="ECO:0000313" key="4">
    <source>
        <dbReference type="EMBL" id="ATH96498.1"/>
    </source>
</evidence>
<keyword evidence="3" id="KW-0028">Amino-acid biosynthesis</keyword>
<dbReference type="Pfam" id="PF01474">
    <property type="entry name" value="DAHP_synth_2"/>
    <property type="match status" value="1"/>
</dbReference>
<dbReference type="PANTHER" id="PTHR21337:SF0">
    <property type="entry name" value="PHOSPHO-2-DEHYDRO-3-DEOXYHEPTONATE ALDOLASE"/>
    <property type="match status" value="1"/>
</dbReference>
<keyword evidence="5" id="KW-1185">Reference proteome</keyword>
<comment type="pathway">
    <text evidence="3">Metabolic intermediate biosynthesis; chorismate biosynthesis; chorismate from D-erythrose 4-phosphate and phosphoenolpyruvate: step 1/7.</text>
</comment>
<evidence type="ECO:0000313" key="5">
    <source>
        <dbReference type="Proteomes" id="UP000815698"/>
    </source>
</evidence>
<reference evidence="4 5" key="1">
    <citation type="journal article" date="2016" name="Int. J. Syst. Evol. Microbiol.">
        <title>Dermabacter jinjuensis sp. nov., a novel species of the genus Dermabacter isolated from a clinical specimen.</title>
        <authorList>
            <person name="Park Y.K."/>
            <person name="Lee K.M."/>
            <person name="Lee W.K."/>
            <person name="Cho M.J."/>
            <person name="Lee H.S."/>
            <person name="Cho Y.G."/>
            <person name="Lee Y.C."/>
            <person name="Lee W.K."/>
            <person name="Seong W.K."/>
            <person name="Hwang K.J."/>
        </authorList>
    </citation>
    <scope>NUCLEOTIDE SEQUENCE [LARGE SCALE GENOMIC DNA]</scope>
    <source>
        <strain evidence="4 5">32T</strain>
    </source>
</reference>
<name>A0ABM6PMC9_9MICO</name>
<gene>
    <name evidence="4" type="ORF">COP05_04895</name>
</gene>
<evidence type="ECO:0000256" key="1">
    <source>
        <dbReference type="ARBA" id="ARBA00008911"/>
    </source>
</evidence>
<dbReference type="PANTHER" id="PTHR21337">
    <property type="entry name" value="PHOSPHO-2-DEHYDRO-3-DEOXYHEPTONATE ALDOLASE 1, 2"/>
    <property type="match status" value="1"/>
</dbReference>
<dbReference type="Proteomes" id="UP000815698">
    <property type="component" value="Chromosome"/>
</dbReference>
<comment type="catalytic activity">
    <reaction evidence="3">
        <text>D-erythrose 4-phosphate + phosphoenolpyruvate + H2O = 7-phospho-2-dehydro-3-deoxy-D-arabino-heptonate + phosphate</text>
        <dbReference type="Rhea" id="RHEA:14717"/>
        <dbReference type="ChEBI" id="CHEBI:15377"/>
        <dbReference type="ChEBI" id="CHEBI:16897"/>
        <dbReference type="ChEBI" id="CHEBI:43474"/>
        <dbReference type="ChEBI" id="CHEBI:58394"/>
        <dbReference type="ChEBI" id="CHEBI:58702"/>
        <dbReference type="EC" id="2.5.1.54"/>
    </reaction>
</comment>
<keyword evidence="3" id="KW-0057">Aromatic amino acid biosynthesis</keyword>
<keyword evidence="2 3" id="KW-0808">Transferase</keyword>
<organism evidence="4 5">
    <name type="scientific">Dermabacter jinjuensis</name>
    <dbReference type="NCBI Taxonomy" id="1667168"/>
    <lineage>
        <taxon>Bacteria</taxon>
        <taxon>Bacillati</taxon>
        <taxon>Actinomycetota</taxon>
        <taxon>Actinomycetes</taxon>
        <taxon>Micrococcales</taxon>
        <taxon>Dermabacteraceae</taxon>
        <taxon>Dermabacter</taxon>
    </lineage>
</organism>
<dbReference type="NCBIfam" id="TIGR01358">
    <property type="entry name" value="DAHP_synth_II"/>
    <property type="match status" value="1"/>
</dbReference>
<dbReference type="RefSeq" id="WP_052126924.1">
    <property type="nucleotide sequence ID" value="NZ_CP023482.1"/>
</dbReference>
<dbReference type="SUPFAM" id="SSF51569">
    <property type="entry name" value="Aldolase"/>
    <property type="match status" value="1"/>
</dbReference>
<protein>
    <recommendedName>
        <fullName evidence="3">Phospho-2-dehydro-3-deoxyheptonate aldolase</fullName>
        <ecNumber evidence="3">2.5.1.54</ecNumber>
    </recommendedName>
</protein>
<dbReference type="EMBL" id="CP023482">
    <property type="protein sequence ID" value="ATH96498.1"/>
    <property type="molecule type" value="Genomic_DNA"/>
</dbReference>
<dbReference type="Gene3D" id="3.20.20.70">
    <property type="entry name" value="Aldolase class I"/>
    <property type="match status" value="2"/>
</dbReference>
<accession>A0ABM6PMC9</accession>
<dbReference type="InterPro" id="IPR013785">
    <property type="entry name" value="Aldolase_TIM"/>
</dbReference>
<dbReference type="InterPro" id="IPR002480">
    <property type="entry name" value="DAHP_synth_2"/>
</dbReference>
<sequence>MTFAYYVRVSYQNRNVAATFHPFELSESSAHLEALSSWREYPRVQQPTWPNEQERARVFDELRAAPPLVFAGEVDLLRTHLAKAARGEAFLLQGGDCAETFADSTADRIKNKVQTILQMAAILTYGASLPTIKMGRMAGQFAKPRSSDTETIDGVSLPSYRGDAVNGYEFTSESRTPDPSRLWKMYTTASQTLNLLRAFTGGGFADLRQVQAWNKGFVESDAYSKYVRVADDIERAVRFMEAIGVDFDPIRMVEFYSSHEALLLDYEEALARVDSRTGEIYGCSGHFLWIGERTRQLDGAHVHFMSQLRNPIGVKLGPNASADDMLRLAEVLDPEREPGRLTFVTRMGATNVREKLPVLLTAAKREGIEAVWVTDPMHGNTITSSNGYKTRRFDDIMDEVRGFFEAHWEVGTNPAGLHMELTGDDVTEVLGGSSELDEEGLHRRYETLVDPRLNHSQSLELAFLVADMLGDRPS</sequence>
<comment type="similarity">
    <text evidence="1 3">Belongs to the class-II DAHP synthase family.</text>
</comment>
<evidence type="ECO:0000256" key="2">
    <source>
        <dbReference type="ARBA" id="ARBA00022679"/>
    </source>
</evidence>
<evidence type="ECO:0000256" key="3">
    <source>
        <dbReference type="RuleBase" id="RU363071"/>
    </source>
</evidence>
<proteinExistence type="inferred from homology"/>